<protein>
    <submittedName>
        <fullName evidence="5">MFS general substrate transporter</fullName>
    </submittedName>
</protein>
<dbReference type="PANTHER" id="PTHR11360">
    <property type="entry name" value="MONOCARBOXYLATE TRANSPORTER"/>
    <property type="match status" value="1"/>
</dbReference>
<name>A0AAD6S6G8_9AGAR</name>
<dbReference type="InterPro" id="IPR036259">
    <property type="entry name" value="MFS_trans_sf"/>
</dbReference>
<evidence type="ECO:0000256" key="2">
    <source>
        <dbReference type="ARBA" id="ARBA00006727"/>
    </source>
</evidence>
<feature type="transmembrane region" description="Helical" evidence="3">
    <location>
        <begin position="384"/>
        <end position="413"/>
    </location>
</feature>
<evidence type="ECO:0000313" key="6">
    <source>
        <dbReference type="Proteomes" id="UP001218188"/>
    </source>
</evidence>
<feature type="domain" description="Major facilitator superfamily (MFS) profile" evidence="4">
    <location>
        <begin position="258"/>
        <end position="450"/>
    </location>
</feature>
<feature type="transmembrane region" description="Helical" evidence="3">
    <location>
        <begin position="214"/>
        <end position="235"/>
    </location>
</feature>
<feature type="transmembrane region" description="Helical" evidence="3">
    <location>
        <begin position="187"/>
        <end position="208"/>
    </location>
</feature>
<dbReference type="GO" id="GO:0016020">
    <property type="term" value="C:membrane"/>
    <property type="evidence" value="ECO:0007669"/>
    <property type="project" value="UniProtKB-SubCell"/>
</dbReference>
<dbReference type="PANTHER" id="PTHR11360:SF287">
    <property type="entry name" value="MFS MONOCARBOXYLATE TRANSPORTER"/>
    <property type="match status" value="1"/>
</dbReference>
<dbReference type="GO" id="GO:0022857">
    <property type="term" value="F:transmembrane transporter activity"/>
    <property type="evidence" value="ECO:0007669"/>
    <property type="project" value="InterPro"/>
</dbReference>
<evidence type="ECO:0000256" key="1">
    <source>
        <dbReference type="ARBA" id="ARBA00004141"/>
    </source>
</evidence>
<feature type="transmembrane region" description="Helical" evidence="3">
    <location>
        <begin position="93"/>
        <end position="114"/>
    </location>
</feature>
<dbReference type="SUPFAM" id="SSF103473">
    <property type="entry name" value="MFS general substrate transporter"/>
    <property type="match status" value="1"/>
</dbReference>
<dbReference type="InterPro" id="IPR020846">
    <property type="entry name" value="MFS_dom"/>
</dbReference>
<dbReference type="Pfam" id="PF07690">
    <property type="entry name" value="MFS_1"/>
    <property type="match status" value="1"/>
</dbReference>
<keyword evidence="3" id="KW-0812">Transmembrane</keyword>
<feature type="transmembrane region" description="Helical" evidence="3">
    <location>
        <begin position="425"/>
        <end position="446"/>
    </location>
</feature>
<organism evidence="5 6">
    <name type="scientific">Mycena alexandri</name>
    <dbReference type="NCBI Taxonomy" id="1745969"/>
    <lineage>
        <taxon>Eukaryota</taxon>
        <taxon>Fungi</taxon>
        <taxon>Dikarya</taxon>
        <taxon>Basidiomycota</taxon>
        <taxon>Agaricomycotina</taxon>
        <taxon>Agaricomycetes</taxon>
        <taxon>Agaricomycetidae</taxon>
        <taxon>Agaricales</taxon>
        <taxon>Marasmiineae</taxon>
        <taxon>Mycenaceae</taxon>
        <taxon>Mycena</taxon>
    </lineage>
</organism>
<dbReference type="AlphaFoldDB" id="A0AAD6S6G8"/>
<evidence type="ECO:0000313" key="5">
    <source>
        <dbReference type="EMBL" id="KAJ7020022.1"/>
    </source>
</evidence>
<evidence type="ECO:0000259" key="4">
    <source>
        <dbReference type="PROSITE" id="PS50850"/>
    </source>
</evidence>
<keyword evidence="3" id="KW-1133">Transmembrane helix</keyword>
<accession>A0AAD6S6G8</accession>
<feature type="transmembrane region" description="Helical" evidence="3">
    <location>
        <begin position="54"/>
        <end position="73"/>
    </location>
</feature>
<feature type="transmembrane region" description="Helical" evidence="3">
    <location>
        <begin position="323"/>
        <end position="343"/>
    </location>
</feature>
<sequence length="450" mass="48776">MNSSPLFKMSNTSKTELDLQLDLLVVDVQSIDQTVTSVVDVDNSLPPVDGGFHALAYLTSAWVVELLVWSYPFSYGVFLEHYKTHVFPEAPSSILALVGSMSTGVIYITSWIVLPLISRYPALKKPLMAVGVVLVVAALIGAAFATQPWQLVLTQGAIYGLGSSLLYYPTMTYLFEWFSKRKGLANGIMFSGTGVGGVVVPIIVEVLLRKYGHRMTLISLAVAFAVLIIPAFPYMKPRLPASKIAPPPMDISFMRSSAFWILFIANFFQGLPAYVPTLYLPSFAADTDLSDAAGSLTLSVLNGASVPGLIFLGWLSDRFDLRISIVVSGLGSALTVFLLWGLSKSLPQLMVFSFVYGFLGASWSALWPRFIASIVGDDPRLSSFVLTAFIGGRGIGNVASGPVSTVILHPWVLTDQTSFAYGVKGYGPLILFLGLMLLLSTTGIMYRSFR</sequence>
<feature type="transmembrane region" description="Helical" evidence="3">
    <location>
        <begin position="295"/>
        <end position="316"/>
    </location>
</feature>
<feature type="transmembrane region" description="Helical" evidence="3">
    <location>
        <begin position="157"/>
        <end position="175"/>
    </location>
</feature>
<comment type="subcellular location">
    <subcellularLocation>
        <location evidence="1">Membrane</location>
        <topology evidence="1">Multi-pass membrane protein</topology>
    </subcellularLocation>
</comment>
<keyword evidence="6" id="KW-1185">Reference proteome</keyword>
<feature type="transmembrane region" description="Helical" evidence="3">
    <location>
        <begin position="349"/>
        <end position="372"/>
    </location>
</feature>
<feature type="transmembrane region" description="Helical" evidence="3">
    <location>
        <begin position="126"/>
        <end position="145"/>
    </location>
</feature>
<gene>
    <name evidence="5" type="ORF">C8F04DRAFT_314383</name>
</gene>
<comment type="caution">
    <text evidence="5">The sequence shown here is derived from an EMBL/GenBank/DDBJ whole genome shotgun (WGS) entry which is preliminary data.</text>
</comment>
<reference evidence="5" key="1">
    <citation type="submission" date="2023-03" db="EMBL/GenBank/DDBJ databases">
        <title>Massive genome expansion in bonnet fungi (Mycena s.s.) driven by repeated elements and novel gene families across ecological guilds.</title>
        <authorList>
            <consortium name="Lawrence Berkeley National Laboratory"/>
            <person name="Harder C.B."/>
            <person name="Miyauchi S."/>
            <person name="Viragh M."/>
            <person name="Kuo A."/>
            <person name="Thoen E."/>
            <person name="Andreopoulos B."/>
            <person name="Lu D."/>
            <person name="Skrede I."/>
            <person name="Drula E."/>
            <person name="Henrissat B."/>
            <person name="Morin E."/>
            <person name="Kohler A."/>
            <person name="Barry K."/>
            <person name="LaButti K."/>
            <person name="Morin E."/>
            <person name="Salamov A."/>
            <person name="Lipzen A."/>
            <person name="Mereny Z."/>
            <person name="Hegedus B."/>
            <person name="Baldrian P."/>
            <person name="Stursova M."/>
            <person name="Weitz H."/>
            <person name="Taylor A."/>
            <person name="Grigoriev I.V."/>
            <person name="Nagy L.G."/>
            <person name="Martin F."/>
            <person name="Kauserud H."/>
        </authorList>
    </citation>
    <scope>NUCLEOTIDE SEQUENCE</scope>
    <source>
        <strain evidence="5">CBHHK200</strain>
    </source>
</reference>
<proteinExistence type="inferred from homology"/>
<keyword evidence="3" id="KW-0472">Membrane</keyword>
<feature type="transmembrane region" description="Helical" evidence="3">
    <location>
        <begin position="256"/>
        <end position="275"/>
    </location>
</feature>
<evidence type="ECO:0000256" key="3">
    <source>
        <dbReference type="SAM" id="Phobius"/>
    </source>
</evidence>
<dbReference type="Proteomes" id="UP001218188">
    <property type="component" value="Unassembled WGS sequence"/>
</dbReference>
<dbReference type="PROSITE" id="PS50850">
    <property type="entry name" value="MFS"/>
    <property type="match status" value="1"/>
</dbReference>
<comment type="similarity">
    <text evidence="2">Belongs to the major facilitator superfamily. Monocarboxylate porter (TC 2.A.1.13) family.</text>
</comment>
<dbReference type="EMBL" id="JARJCM010000277">
    <property type="protein sequence ID" value="KAJ7020022.1"/>
    <property type="molecule type" value="Genomic_DNA"/>
</dbReference>
<dbReference type="InterPro" id="IPR011701">
    <property type="entry name" value="MFS"/>
</dbReference>
<dbReference type="InterPro" id="IPR050327">
    <property type="entry name" value="Proton-linked_MCT"/>
</dbReference>
<dbReference type="Gene3D" id="1.20.1250.20">
    <property type="entry name" value="MFS general substrate transporter like domains"/>
    <property type="match status" value="2"/>
</dbReference>